<evidence type="ECO:0000313" key="1">
    <source>
        <dbReference type="EMBL" id="MFC7364519.1"/>
    </source>
</evidence>
<gene>
    <name evidence="1" type="ORF">ACFQQH_05185</name>
</gene>
<comment type="caution">
    <text evidence="1">The sequence shown here is derived from an EMBL/GenBank/DDBJ whole genome shotgun (WGS) entry which is preliminary data.</text>
</comment>
<name>A0ABW2NF19_9BACL</name>
<dbReference type="RefSeq" id="WP_157297353.1">
    <property type="nucleotide sequence ID" value="NZ_JBHTCT010000011.1"/>
</dbReference>
<sequence length="90" mass="10411">MAEARQMSLFGVDRSHEKETDRLYTVLLSNLSKWQPGKYAEDKPNGFKDEKFTSLSVMYLMQDAGESCTFSERRVLIKRLEAEGRCPTAW</sequence>
<keyword evidence="2" id="KW-1185">Reference proteome</keyword>
<dbReference type="EMBL" id="JBHTCT010000011">
    <property type="protein sequence ID" value="MFC7364519.1"/>
    <property type="molecule type" value="Genomic_DNA"/>
</dbReference>
<dbReference type="Proteomes" id="UP001596483">
    <property type="component" value="Unassembled WGS sequence"/>
</dbReference>
<evidence type="ECO:0000313" key="2">
    <source>
        <dbReference type="Proteomes" id="UP001596483"/>
    </source>
</evidence>
<accession>A0ABW2NF19</accession>
<reference evidence="2" key="1">
    <citation type="journal article" date="2019" name="Int. J. Syst. Evol. Microbiol.">
        <title>The Global Catalogue of Microorganisms (GCM) 10K type strain sequencing project: providing services to taxonomists for standard genome sequencing and annotation.</title>
        <authorList>
            <consortium name="The Broad Institute Genomics Platform"/>
            <consortium name="The Broad Institute Genome Sequencing Center for Infectious Disease"/>
            <person name="Wu L."/>
            <person name="Ma J."/>
        </authorList>
    </citation>
    <scope>NUCLEOTIDE SEQUENCE [LARGE SCALE GENOMIC DNA]</scope>
    <source>
        <strain evidence="2">JCM 4738</strain>
    </source>
</reference>
<proteinExistence type="predicted"/>
<organism evidence="1 2">
    <name type="scientific">Bhargavaea changchunensis</name>
    <dbReference type="NCBI Taxonomy" id="2134037"/>
    <lineage>
        <taxon>Bacteria</taxon>
        <taxon>Bacillati</taxon>
        <taxon>Bacillota</taxon>
        <taxon>Bacilli</taxon>
        <taxon>Bacillales</taxon>
        <taxon>Caryophanaceae</taxon>
        <taxon>Bhargavaea</taxon>
    </lineage>
</organism>
<protein>
    <submittedName>
        <fullName evidence="1">Uncharacterized protein</fullName>
    </submittedName>
</protein>